<sequence>MLLPLILAIAVLIKWDSPGPVLFRQNRIGLGNRPFRVWKFRTMTCCENGAVVRQAQRDDPRVTRLGRILRRTSLDELPQLVNVLLGSMSLVGPRPHAVAHDAQFAGSVARYAERHAVRPGITGWAQVRGCRGETPNAASMQRRVDLDLAYIEHWSLALDLLILVLTLREVFRSQAAY</sequence>
<dbReference type="NCBIfam" id="TIGR03025">
    <property type="entry name" value="EPS_sugtrans"/>
    <property type="match status" value="1"/>
</dbReference>
<gene>
    <name evidence="9" type="ORF">SQ03_16700</name>
</gene>
<protein>
    <submittedName>
        <fullName evidence="9">Exopolysaccharide biosynthesis protein</fullName>
    </submittedName>
</protein>
<feature type="domain" description="Bacterial sugar transferase" evidence="8">
    <location>
        <begin position="2"/>
        <end position="171"/>
    </location>
</feature>
<evidence type="ECO:0000256" key="5">
    <source>
        <dbReference type="ARBA" id="ARBA00022989"/>
    </source>
</evidence>
<evidence type="ECO:0000256" key="7">
    <source>
        <dbReference type="ARBA" id="ARBA00023169"/>
    </source>
</evidence>
<comment type="subcellular location">
    <subcellularLocation>
        <location evidence="1">Membrane</location>
        <topology evidence="1">Multi-pass membrane protein</topology>
    </subcellularLocation>
</comment>
<dbReference type="PANTHER" id="PTHR30576:SF0">
    <property type="entry name" value="UNDECAPRENYL-PHOSPHATE N-ACETYLGALACTOSAMINYL 1-PHOSPHATE TRANSFERASE-RELATED"/>
    <property type="match status" value="1"/>
</dbReference>
<keyword evidence="5" id="KW-1133">Transmembrane helix</keyword>
<evidence type="ECO:0000256" key="1">
    <source>
        <dbReference type="ARBA" id="ARBA00004141"/>
    </source>
</evidence>
<organism evidence="9 10">
    <name type="scientific">Methylobacterium platani JCM 14648</name>
    <dbReference type="NCBI Taxonomy" id="1295136"/>
    <lineage>
        <taxon>Bacteria</taxon>
        <taxon>Pseudomonadati</taxon>
        <taxon>Pseudomonadota</taxon>
        <taxon>Alphaproteobacteria</taxon>
        <taxon>Hyphomicrobiales</taxon>
        <taxon>Methylobacteriaceae</taxon>
        <taxon>Methylobacterium</taxon>
    </lineage>
</organism>
<dbReference type="Pfam" id="PF02397">
    <property type="entry name" value="Bac_transf"/>
    <property type="match status" value="1"/>
</dbReference>
<evidence type="ECO:0000256" key="2">
    <source>
        <dbReference type="ARBA" id="ARBA00006464"/>
    </source>
</evidence>
<dbReference type="EMBL" id="JXOD01000147">
    <property type="protein sequence ID" value="KMO15687.1"/>
    <property type="molecule type" value="Genomic_DNA"/>
</dbReference>
<comment type="similarity">
    <text evidence="2">Belongs to the bacterial sugar transferase family.</text>
</comment>
<evidence type="ECO:0000256" key="6">
    <source>
        <dbReference type="ARBA" id="ARBA00023136"/>
    </source>
</evidence>
<keyword evidence="10" id="KW-1185">Reference proteome</keyword>
<keyword evidence="7" id="KW-0270">Exopolysaccharide synthesis</keyword>
<reference evidence="9 10" key="1">
    <citation type="submission" date="2015-01" db="EMBL/GenBank/DDBJ databases">
        <title>Genome sequencing of Methylobacterium platani JCM14648 type strain.</title>
        <authorList>
            <person name="Chaudhry V."/>
            <person name="Patil P.B."/>
        </authorList>
    </citation>
    <scope>NUCLEOTIDE SEQUENCE [LARGE SCALE GENOMIC DNA]</scope>
    <source>
        <strain evidence="9 10">JCM 14648</strain>
    </source>
</reference>
<evidence type="ECO:0000256" key="3">
    <source>
        <dbReference type="ARBA" id="ARBA00022679"/>
    </source>
</evidence>
<keyword evidence="4" id="KW-0812">Transmembrane</keyword>
<dbReference type="InterPro" id="IPR003362">
    <property type="entry name" value="Bact_transf"/>
</dbReference>
<keyword evidence="6" id="KW-0472">Membrane</keyword>
<dbReference type="InterPro" id="IPR017475">
    <property type="entry name" value="EPS_sugar_tfrase"/>
</dbReference>
<evidence type="ECO:0000259" key="8">
    <source>
        <dbReference type="Pfam" id="PF02397"/>
    </source>
</evidence>
<evidence type="ECO:0000256" key="4">
    <source>
        <dbReference type="ARBA" id="ARBA00022692"/>
    </source>
</evidence>
<proteinExistence type="inferred from homology"/>
<evidence type="ECO:0000313" key="10">
    <source>
        <dbReference type="Proteomes" id="UP000035947"/>
    </source>
</evidence>
<name>A0ABR5GZ48_9HYPH</name>
<evidence type="ECO:0000313" key="9">
    <source>
        <dbReference type="EMBL" id="KMO15687.1"/>
    </source>
</evidence>
<dbReference type="Proteomes" id="UP000035947">
    <property type="component" value="Unassembled WGS sequence"/>
</dbReference>
<dbReference type="PANTHER" id="PTHR30576">
    <property type="entry name" value="COLANIC BIOSYNTHESIS UDP-GLUCOSE LIPID CARRIER TRANSFERASE"/>
    <property type="match status" value="1"/>
</dbReference>
<comment type="caution">
    <text evidence="9">The sequence shown here is derived from an EMBL/GenBank/DDBJ whole genome shotgun (WGS) entry which is preliminary data.</text>
</comment>
<keyword evidence="3" id="KW-0808">Transferase</keyword>
<accession>A0ABR5GZ48</accession>